<dbReference type="EMBL" id="AM920689">
    <property type="protein sequence ID" value="CAP52425.1"/>
    <property type="molecule type" value="Genomic_DNA"/>
</dbReference>
<accession>B0RX59</accession>
<gene>
    <name evidence="1" type="ORF">XCCB100_3062</name>
</gene>
<evidence type="ECO:0000313" key="2">
    <source>
        <dbReference type="Proteomes" id="UP000001188"/>
    </source>
</evidence>
<dbReference type="AlphaFoldDB" id="B0RX59"/>
<organism evidence="1 2">
    <name type="scientific">Xanthomonas campestris pv. campestris (strain B100)</name>
    <dbReference type="NCBI Taxonomy" id="509169"/>
    <lineage>
        <taxon>Bacteria</taxon>
        <taxon>Pseudomonadati</taxon>
        <taxon>Pseudomonadota</taxon>
        <taxon>Gammaproteobacteria</taxon>
        <taxon>Lysobacterales</taxon>
        <taxon>Lysobacteraceae</taxon>
        <taxon>Xanthomonas</taxon>
    </lineage>
</organism>
<sequence length="165" mass="17721">MAARLLASDLKIAAYAAARDTIQATFRMVGMRGPTNGGISDPRITSAGRFYGMANVLANLASNELASPDFAAAEQRWAGLNSPFTKGEATSVIFRQSAVNTALNVGLETLDCINVTQHEADEAGTKQIWEPAWKGKRGDYERVMITRSHARPPSTPISRSVPPST</sequence>
<name>B0RX59_XANCB</name>
<proteinExistence type="predicted"/>
<dbReference type="KEGG" id="xca:xcc-b100_3062"/>
<protein>
    <submittedName>
        <fullName evidence="1">Uncharacterized protein</fullName>
    </submittedName>
</protein>
<evidence type="ECO:0000313" key="1">
    <source>
        <dbReference type="EMBL" id="CAP52425.1"/>
    </source>
</evidence>
<dbReference type="Proteomes" id="UP000001188">
    <property type="component" value="Chromosome"/>
</dbReference>
<reference evidence="1 2" key="1">
    <citation type="journal article" date="2008" name="J. Biotechnol.">
        <title>The genome of Xanthomonas campestris pv. campestris B100 and its use for the reconstruction of metabolic pathways involved in xanthan biosynthesis.</title>
        <authorList>
            <person name="Vorholter F.J."/>
            <person name="Schneiker S."/>
            <person name="Goesmann A."/>
            <person name="Krause L."/>
            <person name="Bekel T."/>
            <person name="Kaiser O."/>
            <person name="Linke B."/>
            <person name="Patschkowski T."/>
            <person name="Ruckert C."/>
            <person name="Schmid J."/>
            <person name="Sidhu V.K."/>
            <person name="Sieber V."/>
            <person name="Tauch A."/>
            <person name="Watt S.A."/>
            <person name="Weisshaar B."/>
            <person name="Becker A."/>
            <person name="Niehaus K."/>
            <person name="Puhler A."/>
        </authorList>
    </citation>
    <scope>NUCLEOTIDE SEQUENCE [LARGE SCALE GENOMIC DNA]</scope>
    <source>
        <strain evidence="1 2">B100</strain>
    </source>
</reference>
<dbReference type="HOGENOM" id="CLU_1610136_0_0_6"/>